<proteinExistence type="predicted"/>
<reference evidence="1 2" key="1">
    <citation type="submission" date="2013-11" db="EMBL/GenBank/DDBJ databases">
        <title>The Genome Sequence of Phytophthora parasitica P1976.</title>
        <authorList>
            <consortium name="The Broad Institute Genomics Platform"/>
            <person name="Russ C."/>
            <person name="Tyler B."/>
            <person name="Panabieres F."/>
            <person name="Shan W."/>
            <person name="Tripathy S."/>
            <person name="Grunwald N."/>
            <person name="Machado M."/>
            <person name="Johnson C.S."/>
            <person name="Walker B."/>
            <person name="Young S."/>
            <person name="Zeng Q."/>
            <person name="Gargeya S."/>
            <person name="Fitzgerald M."/>
            <person name="Haas B."/>
            <person name="Abouelleil A."/>
            <person name="Allen A.W."/>
            <person name="Alvarado L."/>
            <person name="Arachchi H.M."/>
            <person name="Berlin A.M."/>
            <person name="Chapman S.B."/>
            <person name="Gainer-Dewar J."/>
            <person name="Goldberg J."/>
            <person name="Griggs A."/>
            <person name="Gujja S."/>
            <person name="Hansen M."/>
            <person name="Howarth C."/>
            <person name="Imamovic A."/>
            <person name="Ireland A."/>
            <person name="Larimer J."/>
            <person name="McCowan C."/>
            <person name="Murphy C."/>
            <person name="Pearson M."/>
            <person name="Poon T.W."/>
            <person name="Priest M."/>
            <person name="Roberts A."/>
            <person name="Saif S."/>
            <person name="Shea T."/>
            <person name="Sisk P."/>
            <person name="Sykes S."/>
            <person name="Wortman J."/>
            <person name="Nusbaum C."/>
            <person name="Birren B."/>
        </authorList>
    </citation>
    <scope>NUCLEOTIDE SEQUENCE [LARGE SCALE GENOMIC DNA]</scope>
    <source>
        <strain evidence="1 2">P1976</strain>
    </source>
</reference>
<gene>
    <name evidence="1" type="ORF">F444_16023</name>
</gene>
<accession>A0A080ZJX3</accession>
<dbReference type="AlphaFoldDB" id="A0A080ZJX3"/>
<organism evidence="1 2">
    <name type="scientific">Phytophthora nicotianae P1976</name>
    <dbReference type="NCBI Taxonomy" id="1317066"/>
    <lineage>
        <taxon>Eukaryota</taxon>
        <taxon>Sar</taxon>
        <taxon>Stramenopiles</taxon>
        <taxon>Oomycota</taxon>
        <taxon>Peronosporomycetes</taxon>
        <taxon>Peronosporales</taxon>
        <taxon>Peronosporaceae</taxon>
        <taxon>Phytophthora</taxon>
    </lineage>
</organism>
<protein>
    <submittedName>
        <fullName evidence="1">Uncharacterized protein</fullName>
    </submittedName>
</protein>
<sequence>MLEDRIRSEAFYEMALQPWPFQLDTTLNFVRGGVQEAEQGDRGVRPTS</sequence>
<name>A0A080ZJX3_PHYNI</name>
<dbReference type="EMBL" id="ANJA01002953">
    <property type="protein sequence ID" value="ETO66934.1"/>
    <property type="molecule type" value="Genomic_DNA"/>
</dbReference>
<dbReference type="Proteomes" id="UP000028582">
    <property type="component" value="Unassembled WGS sequence"/>
</dbReference>
<evidence type="ECO:0000313" key="2">
    <source>
        <dbReference type="Proteomes" id="UP000028582"/>
    </source>
</evidence>
<comment type="caution">
    <text evidence="1">The sequence shown here is derived from an EMBL/GenBank/DDBJ whole genome shotgun (WGS) entry which is preliminary data.</text>
</comment>
<evidence type="ECO:0000313" key="1">
    <source>
        <dbReference type="EMBL" id="ETO66934.1"/>
    </source>
</evidence>